<dbReference type="Gene3D" id="3.40.50.2300">
    <property type="match status" value="1"/>
</dbReference>
<feature type="DNA-binding region" description="OmpR/PhoB-type" evidence="5">
    <location>
        <begin position="124"/>
        <end position="220"/>
    </location>
</feature>
<dbReference type="CDD" id="cd00383">
    <property type="entry name" value="trans_reg_C"/>
    <property type="match status" value="1"/>
</dbReference>
<evidence type="ECO:0000313" key="8">
    <source>
        <dbReference type="EMBL" id="MEW9306590.1"/>
    </source>
</evidence>
<keyword evidence="3" id="KW-0804">Transcription</keyword>
<evidence type="ECO:0000259" key="6">
    <source>
        <dbReference type="PROSITE" id="PS50110"/>
    </source>
</evidence>
<dbReference type="SMART" id="SM00862">
    <property type="entry name" value="Trans_reg_C"/>
    <property type="match status" value="1"/>
</dbReference>
<feature type="modified residue" description="4-aspartylphosphate" evidence="4">
    <location>
        <position position="51"/>
    </location>
</feature>
<gene>
    <name evidence="8" type="ORF">ABXS05_13650</name>
</gene>
<dbReference type="CDD" id="cd17624">
    <property type="entry name" value="REC_OmpR_PmrA-like"/>
    <property type="match status" value="1"/>
</dbReference>
<dbReference type="PROSITE" id="PS50110">
    <property type="entry name" value="RESPONSE_REGULATORY"/>
    <property type="match status" value="1"/>
</dbReference>
<feature type="domain" description="Response regulatory" evidence="6">
    <location>
        <begin position="2"/>
        <end position="116"/>
    </location>
</feature>
<keyword evidence="9" id="KW-1185">Reference proteome</keyword>
<dbReference type="SMART" id="SM00448">
    <property type="entry name" value="REC"/>
    <property type="match status" value="1"/>
</dbReference>
<evidence type="ECO:0000259" key="7">
    <source>
        <dbReference type="PROSITE" id="PS51755"/>
    </source>
</evidence>
<feature type="domain" description="OmpR/PhoB-type" evidence="7">
    <location>
        <begin position="124"/>
        <end position="220"/>
    </location>
</feature>
<dbReference type="Gene3D" id="6.10.250.690">
    <property type="match status" value="1"/>
</dbReference>
<dbReference type="PANTHER" id="PTHR48111:SF67">
    <property type="entry name" value="TRANSCRIPTIONAL REGULATORY PROTEIN TCTD"/>
    <property type="match status" value="1"/>
</dbReference>
<proteinExistence type="predicted"/>
<dbReference type="SUPFAM" id="SSF46894">
    <property type="entry name" value="C-terminal effector domain of the bipartite response regulators"/>
    <property type="match status" value="1"/>
</dbReference>
<name>A0ABV3PLR2_9HYPH</name>
<evidence type="ECO:0000256" key="3">
    <source>
        <dbReference type="ARBA" id="ARBA00023163"/>
    </source>
</evidence>
<dbReference type="Pfam" id="PF00072">
    <property type="entry name" value="Response_reg"/>
    <property type="match status" value="1"/>
</dbReference>
<dbReference type="InterPro" id="IPR001789">
    <property type="entry name" value="Sig_transdc_resp-reg_receiver"/>
</dbReference>
<sequence length="224" mass="24970">MRILLAEDNRDLSEWVSRLLRQSKYTVDCVYRGDEADVALQSQEYALVILDLGLPEIDGIEVLRRLRGRGNRTPVLILTANDALSSRVRGLDSGADDYLVKPFEVEELEARIRAQLRRGRSTLEQVVSFGPLSFDTQSRSFSLAGASLPVTPREHVVLETLLLSAGRPVPKERLVENVFGFDDEGGPSAIEVYVHRVRRKLEGSDVGIVTLRGLGYMLRQTHAG</sequence>
<evidence type="ECO:0000256" key="4">
    <source>
        <dbReference type="PROSITE-ProRule" id="PRU00169"/>
    </source>
</evidence>
<evidence type="ECO:0000256" key="5">
    <source>
        <dbReference type="PROSITE-ProRule" id="PRU01091"/>
    </source>
</evidence>
<dbReference type="InterPro" id="IPR039420">
    <property type="entry name" value="WalR-like"/>
</dbReference>
<dbReference type="PROSITE" id="PS51755">
    <property type="entry name" value="OMPR_PHOB"/>
    <property type="match status" value="1"/>
</dbReference>
<reference evidence="8 9" key="1">
    <citation type="submission" date="2024-07" db="EMBL/GenBank/DDBJ databases">
        <title>Description of Labrys sedimenti sp. nov., isolated from a diclofenac-degrading enrichment culture.</title>
        <authorList>
            <person name="Tancsics A."/>
            <person name="Csepanyi A."/>
        </authorList>
    </citation>
    <scope>NUCLEOTIDE SEQUENCE [LARGE SCALE GENOMIC DNA]</scope>
    <source>
        <strain evidence="8 9">LMG 23578</strain>
    </source>
</reference>
<dbReference type="Gene3D" id="1.10.10.10">
    <property type="entry name" value="Winged helix-like DNA-binding domain superfamily/Winged helix DNA-binding domain"/>
    <property type="match status" value="1"/>
</dbReference>
<keyword evidence="2 5" id="KW-0238">DNA-binding</keyword>
<dbReference type="InterPro" id="IPR011006">
    <property type="entry name" value="CheY-like_superfamily"/>
</dbReference>
<keyword evidence="1" id="KW-0805">Transcription regulation</keyword>
<dbReference type="PANTHER" id="PTHR48111">
    <property type="entry name" value="REGULATOR OF RPOS"/>
    <property type="match status" value="1"/>
</dbReference>
<evidence type="ECO:0000313" key="9">
    <source>
        <dbReference type="Proteomes" id="UP001555786"/>
    </source>
</evidence>
<dbReference type="Proteomes" id="UP001555786">
    <property type="component" value="Unassembled WGS sequence"/>
</dbReference>
<dbReference type="EMBL" id="JBFNQD010000003">
    <property type="protein sequence ID" value="MEW9306590.1"/>
    <property type="molecule type" value="Genomic_DNA"/>
</dbReference>
<dbReference type="InterPro" id="IPR001867">
    <property type="entry name" value="OmpR/PhoB-type_DNA-bd"/>
</dbReference>
<dbReference type="Pfam" id="PF00486">
    <property type="entry name" value="Trans_reg_C"/>
    <property type="match status" value="1"/>
</dbReference>
<dbReference type="InterPro" id="IPR016032">
    <property type="entry name" value="Sig_transdc_resp-reg_C-effctor"/>
</dbReference>
<accession>A0ABV3PLR2</accession>
<keyword evidence="4" id="KW-0597">Phosphoprotein</keyword>
<organism evidence="8 9">
    <name type="scientific">Labrys neptuniae</name>
    <dbReference type="NCBI Taxonomy" id="376174"/>
    <lineage>
        <taxon>Bacteria</taxon>
        <taxon>Pseudomonadati</taxon>
        <taxon>Pseudomonadota</taxon>
        <taxon>Alphaproteobacteria</taxon>
        <taxon>Hyphomicrobiales</taxon>
        <taxon>Xanthobacteraceae</taxon>
        <taxon>Labrys</taxon>
    </lineage>
</organism>
<dbReference type="RefSeq" id="WP_367624261.1">
    <property type="nucleotide sequence ID" value="NZ_JBFNQD010000003.1"/>
</dbReference>
<evidence type="ECO:0000256" key="1">
    <source>
        <dbReference type="ARBA" id="ARBA00023015"/>
    </source>
</evidence>
<dbReference type="SUPFAM" id="SSF52172">
    <property type="entry name" value="CheY-like"/>
    <property type="match status" value="1"/>
</dbReference>
<dbReference type="InterPro" id="IPR036388">
    <property type="entry name" value="WH-like_DNA-bd_sf"/>
</dbReference>
<evidence type="ECO:0000256" key="2">
    <source>
        <dbReference type="ARBA" id="ARBA00023125"/>
    </source>
</evidence>
<comment type="caution">
    <text evidence="8">The sequence shown here is derived from an EMBL/GenBank/DDBJ whole genome shotgun (WGS) entry which is preliminary data.</text>
</comment>
<protein>
    <submittedName>
        <fullName evidence="8">Response regulator</fullName>
    </submittedName>
</protein>